<accession>A0A031JSD2</accession>
<evidence type="ECO:0000256" key="1">
    <source>
        <dbReference type="SAM" id="Phobius"/>
    </source>
</evidence>
<name>A0A031JSD2_9SPHN</name>
<proteinExistence type="predicted"/>
<dbReference type="EMBL" id="JFYZ01000028">
    <property type="protein sequence ID" value="EZP79277.1"/>
    <property type="molecule type" value="Genomic_DNA"/>
</dbReference>
<protein>
    <recommendedName>
        <fullName evidence="4">Flippase-like domain-containing protein</fullName>
    </recommendedName>
</protein>
<dbReference type="eggNOG" id="ENOG50337CJ">
    <property type="taxonomic scope" value="Bacteria"/>
</dbReference>
<dbReference type="AlphaFoldDB" id="A0A031JSD2"/>
<feature type="transmembrane region" description="Helical" evidence="1">
    <location>
        <begin position="274"/>
        <end position="297"/>
    </location>
</feature>
<dbReference type="PATRIC" id="fig|158500.4.peg.4235"/>
<keyword evidence="1" id="KW-0472">Membrane</keyword>
<feature type="transmembrane region" description="Helical" evidence="1">
    <location>
        <begin position="66"/>
        <end position="85"/>
    </location>
</feature>
<gene>
    <name evidence="2" type="ORF">BV97_04166</name>
</gene>
<feature type="transmembrane region" description="Helical" evidence="1">
    <location>
        <begin position="173"/>
        <end position="191"/>
    </location>
</feature>
<feature type="transmembrane region" description="Helical" evidence="1">
    <location>
        <begin position="30"/>
        <end position="46"/>
    </location>
</feature>
<evidence type="ECO:0000313" key="2">
    <source>
        <dbReference type="EMBL" id="EZP79277.1"/>
    </source>
</evidence>
<evidence type="ECO:0000313" key="3">
    <source>
        <dbReference type="Proteomes" id="UP000024329"/>
    </source>
</evidence>
<dbReference type="Proteomes" id="UP000024329">
    <property type="component" value="Unassembled WGS sequence"/>
</dbReference>
<feature type="transmembrane region" description="Helical" evidence="1">
    <location>
        <begin position="141"/>
        <end position="161"/>
    </location>
</feature>
<comment type="caution">
    <text evidence="2">The sequence shown here is derived from an EMBL/GenBank/DDBJ whole genome shotgun (WGS) entry which is preliminary data.</text>
</comment>
<keyword evidence="1" id="KW-0812">Transmembrane</keyword>
<keyword evidence="1" id="KW-1133">Transmembrane helix</keyword>
<feature type="transmembrane region" description="Helical" evidence="1">
    <location>
        <begin position="203"/>
        <end position="228"/>
    </location>
</feature>
<evidence type="ECO:0008006" key="4">
    <source>
        <dbReference type="Google" id="ProtNLM"/>
    </source>
</evidence>
<sequence length="309" mass="34463">MLQPPSLSMAERPNVMLRAQDTLSWKRRTALLPVLFSILIALGVVLELRGMDTVRILSMVPRDPGFWIVFALSYLAGPGSEWFIYRRLWQLPVEGFAALLRKLVCNELLLGYLGEAYFYTWARQRAAMTAAPFGAIKDVSILSAMTGNGVTLVLLVVLWPFLGSSTIGFENRAVMLSLSVVLATSILAMAFRRRIFSLDRGALWYITFMHLGRIVLTTILSAVLWHMVLPSVPAMWWLLLATMRLLISRLPFIPNKDVVFAGIAVFTLGHETDIAALMTMMASAILLVHLVLGLGLVMSDLLRRAVDAW</sequence>
<reference evidence="2 3" key="1">
    <citation type="submission" date="2014-03" db="EMBL/GenBank/DDBJ databases">
        <title>Whole genome sequence of Novosphingobium resinovorum KF1.</title>
        <authorList>
            <person name="Gan H.M."/>
            <person name="Gan H.Y."/>
            <person name="Chew T.H."/>
            <person name="Savka M.A."/>
        </authorList>
    </citation>
    <scope>NUCLEOTIDE SEQUENCE [LARGE SCALE GENOMIC DNA]</scope>
    <source>
        <strain evidence="2 3">KF1</strain>
    </source>
</reference>
<organism evidence="2 3">
    <name type="scientific">Novosphingobium resinovorum</name>
    <dbReference type="NCBI Taxonomy" id="158500"/>
    <lineage>
        <taxon>Bacteria</taxon>
        <taxon>Pseudomonadati</taxon>
        <taxon>Pseudomonadota</taxon>
        <taxon>Alphaproteobacteria</taxon>
        <taxon>Sphingomonadales</taxon>
        <taxon>Sphingomonadaceae</taxon>
        <taxon>Novosphingobium</taxon>
    </lineage>
</organism>